<feature type="compositionally biased region" description="Acidic residues" evidence="1">
    <location>
        <begin position="323"/>
        <end position="352"/>
    </location>
</feature>
<protein>
    <submittedName>
        <fullName evidence="2">ORF126</fullName>
    </submittedName>
</protein>
<name>A0AA48SFI1_9VIRU</name>
<feature type="region of interest" description="Disordered" evidence="1">
    <location>
        <begin position="189"/>
        <end position="216"/>
    </location>
</feature>
<organism evidence="2">
    <name type="scientific">Malaco herpesvirus 1</name>
    <dbReference type="NCBI Taxonomy" id="3031797"/>
    <lineage>
        <taxon>Viruses</taxon>
        <taxon>Duplodnaviria</taxon>
        <taxon>Heunggongvirae</taxon>
        <taxon>Peploviricota</taxon>
        <taxon>Herviviricetes</taxon>
        <taxon>Herpesvirales</taxon>
        <taxon>Malacoherpesviridae</taxon>
    </lineage>
</organism>
<accession>A0AA48SFI1</accession>
<feature type="region of interest" description="Disordered" evidence="1">
    <location>
        <begin position="149"/>
        <end position="168"/>
    </location>
</feature>
<evidence type="ECO:0000256" key="1">
    <source>
        <dbReference type="SAM" id="MobiDB-lite"/>
    </source>
</evidence>
<feature type="region of interest" description="Disordered" evidence="1">
    <location>
        <begin position="323"/>
        <end position="367"/>
    </location>
</feature>
<evidence type="ECO:0000313" key="2">
    <source>
        <dbReference type="EMBL" id="DBA11827.1"/>
    </source>
</evidence>
<sequence length="388" mass="44896">MESPFVFISQEDGVMTVTFADPSLRYTDLLKEYPFTQKGNNITLIAPRSRVDLMRGLVENFRTRGRHVARHTYKLEVKEKFDTLNMLGITYYHCCVMIDDRNITGVCRYNLDRLKEEERNTILSVATKLTGEDAHARYIEVVNTYNYSSGPADSPEAKKAEEERKRESEARRRRFKLLYPGMIEKLEKETEKESVRRQRIEKEDEARKKAEAARESSRMKAEYAKKGKTYITTVKPDWVEIDIMEEMLSHRRDLSELQLSKLMSAWKVATTPHNYIHAINYCIKKFADADSDTYPFLYSMTYPNGTVIQGVCFTEDILCGSDAEFDDDDDDEDEDESADESDDETDDDEDDKPSEAEAKSTDDEDGDFEAVLKMMKTINLNSVENVFK</sequence>
<reference evidence="2" key="2">
    <citation type="submission" date="2023-01" db="EMBL/GenBank/DDBJ databases">
        <authorList>
            <person name="Rosani U."/>
            <person name="Delmont T.O."/>
            <person name="Gaia M."/>
            <person name="Krupovic M."/>
        </authorList>
    </citation>
    <scope>NUCLEOTIDE SEQUENCE</scope>
    <source>
        <strain evidence="2">MalacoHV1/China/2018</strain>
    </source>
</reference>
<dbReference type="EMBL" id="BK063097">
    <property type="protein sequence ID" value="DBA11827.1"/>
    <property type="molecule type" value="Genomic_DNA"/>
</dbReference>
<proteinExistence type="predicted"/>
<feature type="compositionally biased region" description="Basic and acidic residues" evidence="1">
    <location>
        <begin position="155"/>
        <end position="168"/>
    </location>
</feature>
<reference evidence="2" key="1">
    <citation type="journal article" date="2023" name="Front. Mar. Sci.">
        <title>Tracing the invertebrate herpesviruses in the global sequence datasets.</title>
        <authorList>
            <person name="Rosani U."/>
            <person name="Gaia M."/>
            <person name="Delmont T.O."/>
            <person name="Krupovic M."/>
        </authorList>
    </citation>
    <scope>NUCLEOTIDE SEQUENCE</scope>
    <source>
        <strain evidence="2">MalacoHV1/China/2018</strain>
    </source>
</reference>